<proteinExistence type="predicted"/>
<dbReference type="PANTHER" id="PTHR35186">
    <property type="entry name" value="ANK_REP_REGION DOMAIN-CONTAINING PROTEIN"/>
    <property type="match status" value="1"/>
</dbReference>
<feature type="domain" description="DUF7580" evidence="2">
    <location>
        <begin position="223"/>
        <end position="541"/>
    </location>
</feature>
<keyword evidence="1" id="KW-0732">Signal</keyword>
<reference evidence="3 4" key="1">
    <citation type="journal article" date="2018" name="Nat. Ecol. Evol.">
        <title>Pezizomycetes genomes reveal the molecular basis of ectomycorrhizal truffle lifestyle.</title>
        <authorList>
            <person name="Murat C."/>
            <person name="Payen T."/>
            <person name="Noel B."/>
            <person name="Kuo A."/>
            <person name="Morin E."/>
            <person name="Chen J."/>
            <person name="Kohler A."/>
            <person name="Krizsan K."/>
            <person name="Balestrini R."/>
            <person name="Da Silva C."/>
            <person name="Montanini B."/>
            <person name="Hainaut M."/>
            <person name="Levati E."/>
            <person name="Barry K.W."/>
            <person name="Belfiori B."/>
            <person name="Cichocki N."/>
            <person name="Clum A."/>
            <person name="Dockter R.B."/>
            <person name="Fauchery L."/>
            <person name="Guy J."/>
            <person name="Iotti M."/>
            <person name="Le Tacon F."/>
            <person name="Lindquist E.A."/>
            <person name="Lipzen A."/>
            <person name="Malagnac F."/>
            <person name="Mello A."/>
            <person name="Molinier V."/>
            <person name="Miyauchi S."/>
            <person name="Poulain J."/>
            <person name="Riccioni C."/>
            <person name="Rubini A."/>
            <person name="Sitrit Y."/>
            <person name="Splivallo R."/>
            <person name="Traeger S."/>
            <person name="Wang M."/>
            <person name="Zifcakova L."/>
            <person name="Wipf D."/>
            <person name="Zambonelli A."/>
            <person name="Paolocci F."/>
            <person name="Nowrousian M."/>
            <person name="Ottonello S."/>
            <person name="Baldrian P."/>
            <person name="Spatafora J.W."/>
            <person name="Henrissat B."/>
            <person name="Nagy L.G."/>
            <person name="Aury J.M."/>
            <person name="Wincker P."/>
            <person name="Grigoriev I.V."/>
            <person name="Bonfante P."/>
            <person name="Martin F.M."/>
        </authorList>
    </citation>
    <scope>NUCLEOTIDE SEQUENCE [LARGE SCALE GENOMIC DNA]</scope>
    <source>
        <strain evidence="3 4">RN42</strain>
    </source>
</reference>
<accession>A0A3N4IFV2</accession>
<protein>
    <recommendedName>
        <fullName evidence="2">DUF7580 domain-containing protein</fullName>
    </recommendedName>
</protein>
<organism evidence="3 4">
    <name type="scientific">Ascobolus immersus RN42</name>
    <dbReference type="NCBI Taxonomy" id="1160509"/>
    <lineage>
        <taxon>Eukaryota</taxon>
        <taxon>Fungi</taxon>
        <taxon>Dikarya</taxon>
        <taxon>Ascomycota</taxon>
        <taxon>Pezizomycotina</taxon>
        <taxon>Pezizomycetes</taxon>
        <taxon>Pezizales</taxon>
        <taxon>Ascobolaceae</taxon>
        <taxon>Ascobolus</taxon>
    </lineage>
</organism>
<evidence type="ECO:0000313" key="4">
    <source>
        <dbReference type="Proteomes" id="UP000275078"/>
    </source>
</evidence>
<name>A0A3N4IFV2_ASCIM</name>
<dbReference type="Pfam" id="PF24476">
    <property type="entry name" value="DUF7580"/>
    <property type="match status" value="1"/>
</dbReference>
<dbReference type="InterPro" id="IPR056002">
    <property type="entry name" value="DUF7580"/>
</dbReference>
<sequence>MSGFEVAGLVLGILPILSEAGQAASGYIRNFQKAASKREFGASLGDFYEEFHWETYQLEETLRKIFEYSLPGTGTITARIHEDPTGLYWPKDKLIEDALSRFFNRPSEREIFERALKKVFELFLDITKEKTFRLGIGTSSTDRARMSQLMQEFEMDRRNGRLDAKFLQRYRFFEKEKNRVNCMKTLTKWNERLATIVKRRTPAKPSDTDQAVCVASPGRRDLRLLARKMFGAFSQCWKCSCPDEHQATAKFCLANCTRGLAATSKAPTNDIEFDLLMLVQSLRKDIDAAKWERFEATVVLRAKKLDGEGLKMICEAITNIPSMAFALSFPVEDLGQMQKVLHPTIRPEPPRYAEESPITLAQLLKEPRPSLIIRREIAMTLAYALLQLHDNPCAGSQWDKSNIQFFRTQDGYIDFKRPYIDTTFHQIRSACEPVDRHLFHKNLGILKLGILLIEVDSWKAIEEQRREVDMKDGVIPNVTDLFTALRILRDGMGECYEMYKKSVQACLEMSWVPAGEGVSLDDEGTRESVYKEIIEPLYNEYSFGSGSQFS</sequence>
<keyword evidence="4" id="KW-1185">Reference proteome</keyword>
<feature type="chain" id="PRO_5018267884" description="DUF7580 domain-containing protein" evidence="1">
    <location>
        <begin position="24"/>
        <end position="550"/>
    </location>
</feature>
<dbReference type="AlphaFoldDB" id="A0A3N4IFV2"/>
<evidence type="ECO:0000313" key="3">
    <source>
        <dbReference type="EMBL" id="RPA84496.1"/>
    </source>
</evidence>
<dbReference type="PANTHER" id="PTHR35186:SF4">
    <property type="entry name" value="PRION-INHIBITION AND PROPAGATION HELO DOMAIN-CONTAINING PROTEIN"/>
    <property type="match status" value="1"/>
</dbReference>
<dbReference type="STRING" id="1160509.A0A3N4IFV2"/>
<evidence type="ECO:0000259" key="2">
    <source>
        <dbReference type="Pfam" id="PF24476"/>
    </source>
</evidence>
<feature type="signal peptide" evidence="1">
    <location>
        <begin position="1"/>
        <end position="23"/>
    </location>
</feature>
<dbReference type="OrthoDB" id="3565018at2759"/>
<dbReference type="Proteomes" id="UP000275078">
    <property type="component" value="Unassembled WGS sequence"/>
</dbReference>
<dbReference type="EMBL" id="ML119658">
    <property type="protein sequence ID" value="RPA84496.1"/>
    <property type="molecule type" value="Genomic_DNA"/>
</dbReference>
<evidence type="ECO:0000256" key="1">
    <source>
        <dbReference type="SAM" id="SignalP"/>
    </source>
</evidence>
<gene>
    <name evidence="3" type="ORF">BJ508DRAFT_412574</name>
</gene>